<dbReference type="AlphaFoldDB" id="A0A2P2BWW1"/>
<dbReference type="EMBL" id="CZKA01000006">
    <property type="protein sequence ID" value="CUR54213.1"/>
    <property type="molecule type" value="Genomic_DNA"/>
</dbReference>
<accession>A0A2P2BWW1</accession>
<organism evidence="1">
    <name type="scientific">metagenome</name>
    <dbReference type="NCBI Taxonomy" id="256318"/>
    <lineage>
        <taxon>unclassified sequences</taxon>
        <taxon>metagenomes</taxon>
    </lineage>
</organism>
<evidence type="ECO:0000313" key="1">
    <source>
        <dbReference type="EMBL" id="CUR54213.1"/>
    </source>
</evidence>
<reference evidence="1" key="1">
    <citation type="submission" date="2015-08" db="EMBL/GenBank/DDBJ databases">
        <authorList>
            <person name="Babu N.S."/>
            <person name="Beckwith C.J."/>
            <person name="Beseler K.G."/>
            <person name="Brison A."/>
            <person name="Carone J.V."/>
            <person name="Caskin T.P."/>
            <person name="Diamond M."/>
            <person name="Durham M.E."/>
            <person name="Foxe J.M."/>
            <person name="Go M."/>
            <person name="Henderson B.A."/>
            <person name="Jones I.B."/>
            <person name="McGettigan J.A."/>
            <person name="Micheletti S.J."/>
            <person name="Nasrallah M.E."/>
            <person name="Ortiz D."/>
            <person name="Piller C.R."/>
            <person name="Privatt S.R."/>
            <person name="Schneider S.L."/>
            <person name="Sharp S."/>
            <person name="Smith T.C."/>
            <person name="Stanton J.D."/>
            <person name="Ullery H.E."/>
            <person name="Wilson R.J."/>
            <person name="Serrano M.G."/>
            <person name="Buck G."/>
            <person name="Lee V."/>
            <person name="Wang Y."/>
            <person name="Carvalho R."/>
            <person name="Voegtly L."/>
            <person name="Shi R."/>
            <person name="Duckworth R."/>
            <person name="Johnson A."/>
            <person name="Loviza R."/>
            <person name="Walstead R."/>
            <person name="Shah Z."/>
            <person name="Kiflezghi M."/>
            <person name="Wade K."/>
            <person name="Ball S.L."/>
            <person name="Bradley K.W."/>
            <person name="Asai D.J."/>
            <person name="Bowman C.A."/>
            <person name="Russell D.A."/>
            <person name="Pope W.H."/>
            <person name="Jacobs-Sera D."/>
            <person name="Hendrix R.W."/>
            <person name="Hatfull G.F."/>
        </authorList>
    </citation>
    <scope>NUCLEOTIDE SEQUENCE</scope>
</reference>
<name>A0A2P2BWW1_9ZZZZ</name>
<sequence>MSARRQARAGISPDVMGGAIPPELLSRLHRAWSDADRIARSFPDFIRPSEVETLRTTSAASGMIRDRVLNGWAEANGYADSNGHADWHALRRLGLEGGPAPQGETPEARQRRLAEFQRAIAKLP</sequence>
<protein>
    <submittedName>
        <fullName evidence="1">Uncharacterized protein</fullName>
    </submittedName>
</protein>
<proteinExistence type="predicted"/>
<gene>
    <name evidence="1" type="ORF">NOCA2140036</name>
</gene>